<sequence>MKQKEGSSSSSHHVNTAMIAGGGGGGGGCCPRRIQRCSTSRKSFLQLNTSPTMPRSPLPQQSNDEYFWFVFAFEINNVNL</sequence>
<gene>
    <name evidence="2" type="ORF">BLA29_011474</name>
</gene>
<proteinExistence type="predicted"/>
<feature type="region of interest" description="Disordered" evidence="1">
    <location>
        <begin position="1"/>
        <end position="27"/>
    </location>
</feature>
<keyword evidence="3" id="KW-1185">Reference proteome</keyword>
<accession>A0A1Y3BBK2</accession>
<protein>
    <submittedName>
        <fullName evidence="2">Uncharacterized protein</fullName>
    </submittedName>
</protein>
<evidence type="ECO:0000256" key="1">
    <source>
        <dbReference type="SAM" id="MobiDB-lite"/>
    </source>
</evidence>
<dbReference type="Proteomes" id="UP000194236">
    <property type="component" value="Unassembled WGS sequence"/>
</dbReference>
<feature type="compositionally biased region" description="Polar residues" evidence="1">
    <location>
        <begin position="1"/>
        <end position="14"/>
    </location>
</feature>
<dbReference type="AlphaFoldDB" id="A0A1Y3BBK2"/>
<organism evidence="2 3">
    <name type="scientific">Euroglyphus maynei</name>
    <name type="common">Mayne's house dust mite</name>
    <dbReference type="NCBI Taxonomy" id="6958"/>
    <lineage>
        <taxon>Eukaryota</taxon>
        <taxon>Metazoa</taxon>
        <taxon>Ecdysozoa</taxon>
        <taxon>Arthropoda</taxon>
        <taxon>Chelicerata</taxon>
        <taxon>Arachnida</taxon>
        <taxon>Acari</taxon>
        <taxon>Acariformes</taxon>
        <taxon>Sarcoptiformes</taxon>
        <taxon>Astigmata</taxon>
        <taxon>Psoroptidia</taxon>
        <taxon>Analgoidea</taxon>
        <taxon>Pyroglyphidae</taxon>
        <taxon>Pyroglyphinae</taxon>
        <taxon>Euroglyphus</taxon>
    </lineage>
</organism>
<evidence type="ECO:0000313" key="3">
    <source>
        <dbReference type="Proteomes" id="UP000194236"/>
    </source>
</evidence>
<evidence type="ECO:0000313" key="2">
    <source>
        <dbReference type="EMBL" id="OTF76605.1"/>
    </source>
</evidence>
<dbReference type="EMBL" id="MUJZ01036664">
    <property type="protein sequence ID" value="OTF76605.1"/>
    <property type="molecule type" value="Genomic_DNA"/>
</dbReference>
<name>A0A1Y3BBK2_EURMA</name>
<comment type="caution">
    <text evidence="2">The sequence shown here is derived from an EMBL/GenBank/DDBJ whole genome shotgun (WGS) entry which is preliminary data.</text>
</comment>
<reference evidence="2 3" key="1">
    <citation type="submission" date="2017-03" db="EMBL/GenBank/DDBJ databases">
        <title>Genome Survey of Euroglyphus maynei.</title>
        <authorList>
            <person name="Arlian L.G."/>
            <person name="Morgan M.S."/>
            <person name="Rider S.D."/>
        </authorList>
    </citation>
    <scope>NUCLEOTIDE SEQUENCE [LARGE SCALE GENOMIC DNA]</scope>
    <source>
        <strain evidence="2">Arlian Lab</strain>
        <tissue evidence="2">Whole body</tissue>
    </source>
</reference>
<dbReference type="PROSITE" id="PS51257">
    <property type="entry name" value="PROKAR_LIPOPROTEIN"/>
    <property type="match status" value="1"/>
</dbReference>